<dbReference type="Gene3D" id="6.10.10.10">
    <property type="entry name" value="Flagellar export chaperone, C-terminal domain"/>
    <property type="match status" value="1"/>
</dbReference>
<dbReference type="PANTHER" id="PTHR42792:SF2">
    <property type="entry name" value="FLAGELLIN"/>
    <property type="match status" value="1"/>
</dbReference>
<reference evidence="8 9" key="1">
    <citation type="submission" date="2019-08" db="EMBL/GenBank/DDBJ databases">
        <title>In-depth cultivation of the pig gut microbiome towards novel bacterial diversity and tailored functional studies.</title>
        <authorList>
            <person name="Wylensek D."/>
            <person name="Hitch T.C.A."/>
            <person name="Clavel T."/>
        </authorList>
    </citation>
    <scope>NUCLEOTIDE SEQUENCE [LARGE SCALE GENOMIC DNA]</scope>
    <source>
        <strain evidence="8 9">WCA-693-APC-5D-A</strain>
    </source>
</reference>
<keyword evidence="3 4" id="KW-0975">Bacterial flagellum</keyword>
<dbReference type="InterPro" id="IPR046358">
    <property type="entry name" value="Flagellin_C"/>
</dbReference>
<dbReference type="GO" id="GO:0005198">
    <property type="term" value="F:structural molecule activity"/>
    <property type="evidence" value="ECO:0007669"/>
    <property type="project" value="UniProtKB-UniRule"/>
</dbReference>
<comment type="subcellular location">
    <subcellularLocation>
        <location evidence="4">Secreted</location>
    </subcellularLocation>
    <subcellularLocation>
        <location evidence="4">Bacterial flagellum</location>
    </subcellularLocation>
</comment>
<evidence type="ECO:0000259" key="7">
    <source>
        <dbReference type="Pfam" id="PF00700"/>
    </source>
</evidence>
<dbReference type="GO" id="GO:0009288">
    <property type="term" value="C:bacterial-type flagellum"/>
    <property type="evidence" value="ECO:0007669"/>
    <property type="project" value="UniProtKB-SubCell"/>
</dbReference>
<organism evidence="8 9">
    <name type="scientific">Anaerovibrio slackiae</name>
    <dbReference type="NCBI Taxonomy" id="2652309"/>
    <lineage>
        <taxon>Bacteria</taxon>
        <taxon>Bacillati</taxon>
        <taxon>Bacillota</taxon>
        <taxon>Negativicutes</taxon>
        <taxon>Selenomonadales</taxon>
        <taxon>Selenomonadaceae</taxon>
        <taxon>Anaerovibrio</taxon>
    </lineage>
</organism>
<comment type="similarity">
    <text evidence="1 4">Belongs to the bacterial flagellin family.</text>
</comment>
<dbReference type="GO" id="GO:0005576">
    <property type="term" value="C:extracellular region"/>
    <property type="evidence" value="ECO:0007669"/>
    <property type="project" value="UniProtKB-SubCell"/>
</dbReference>
<sequence>MVTTLWYGVNAMVIFNNMAAMSALNETNRNTSKLGKTIKQATSGMRLNSAGDDASGYSISERMRVKIRALGQCKENSAKGQDLIDTASAAVDQQVNIMKQVKTIALRATDSTYTDADRGNLQKELSQLLDQSEDIANTQFNGISLLNQKMVSETIKWFDADAPYKVNRNNIPVLKQAATGDYNVPQGEYVEITHSSVLYEPGTTPGSQLTVIPAAGNLVYDAGGNVHTVYADSTGHYRFDNDSGALIEVHGVANPPGSTNPSDVGTTTNVYDGILPQIHNPDTTLSVGDFVSDTPYYPGKSYRVEINPFTGKLSYFNTDTFNDYSYITEVDLSDLRSAIANVPEDLDGLGFSFDCGGCDQFVTVMFDASTSASNLYEGESGTPHPLCYVIGVKDVTDVPTLEASLGEAIFNGVNAVTQGAKGNSLPSSTDTSTTLADRHTIKLNYYADTGKLSITKKDSNLALIMKNGLMGEMKEDVGYKPEQNLYLHTDDKSSRNVKVSLPNTTLSMLFPAASSCWDIDPKEVDYPEEWPKGYDTLSDAEKKAKWKEEVWQYPNRKVKLDVDQCVSSRERANDFLADVDQAIKYLLNANTTLGAESSRLDYTQDNIVVMQENTTAAESVQRDADIAKVAMEQAKYNLLQQASQSMLAQANQSPNGVLSLLQ</sequence>
<evidence type="ECO:0000256" key="4">
    <source>
        <dbReference type="RuleBase" id="RU362073"/>
    </source>
</evidence>
<name>A0A6I2UFI0_9FIRM</name>
<dbReference type="InterPro" id="IPR001029">
    <property type="entry name" value="Flagellin_N"/>
</dbReference>
<dbReference type="AlphaFoldDB" id="A0A6I2UFI0"/>
<comment type="caution">
    <text evidence="8">The sequence shown here is derived from an EMBL/GenBank/DDBJ whole genome shotgun (WGS) entry which is preliminary data.</text>
</comment>
<evidence type="ECO:0000313" key="9">
    <source>
        <dbReference type="Proteomes" id="UP000433181"/>
    </source>
</evidence>
<gene>
    <name evidence="8" type="ORF">FYJ84_02465</name>
</gene>
<dbReference type="PRINTS" id="PR00207">
    <property type="entry name" value="FLAGELLIN"/>
</dbReference>
<dbReference type="SUPFAM" id="SSF64518">
    <property type="entry name" value="Phase 1 flagellin"/>
    <property type="match status" value="1"/>
</dbReference>
<keyword evidence="4" id="KW-0964">Secreted</keyword>
<dbReference type="PANTHER" id="PTHR42792">
    <property type="entry name" value="FLAGELLIN"/>
    <property type="match status" value="1"/>
</dbReference>
<dbReference type="Pfam" id="PF00700">
    <property type="entry name" value="Flagellin_C"/>
    <property type="match status" value="1"/>
</dbReference>
<dbReference type="Gene3D" id="1.20.1330.10">
    <property type="entry name" value="f41 fragment of flagellin, N-terminal domain"/>
    <property type="match status" value="2"/>
</dbReference>
<evidence type="ECO:0000256" key="3">
    <source>
        <dbReference type="ARBA" id="ARBA00023143"/>
    </source>
</evidence>
<feature type="domain" description="Flagellin N-terminal" evidence="6">
    <location>
        <begin position="15"/>
        <end position="148"/>
    </location>
</feature>
<keyword evidence="5" id="KW-0732">Signal</keyword>
<dbReference type="EMBL" id="VUNR01000003">
    <property type="protein sequence ID" value="MSU07852.1"/>
    <property type="molecule type" value="Genomic_DNA"/>
</dbReference>
<feature type="chain" id="PRO_5039434040" description="Flagellin" evidence="5">
    <location>
        <begin position="23"/>
        <end position="662"/>
    </location>
</feature>
<evidence type="ECO:0000256" key="1">
    <source>
        <dbReference type="ARBA" id="ARBA00005709"/>
    </source>
</evidence>
<comment type="function">
    <text evidence="4">Flagellin is the subunit protein which polymerizes to form the filaments of bacterial flagella.</text>
</comment>
<dbReference type="InterPro" id="IPR001492">
    <property type="entry name" value="Flagellin"/>
</dbReference>
<keyword evidence="9" id="KW-1185">Reference proteome</keyword>
<evidence type="ECO:0000256" key="5">
    <source>
        <dbReference type="SAM" id="SignalP"/>
    </source>
</evidence>
<dbReference type="InterPro" id="IPR042187">
    <property type="entry name" value="Flagellin_C_sub2"/>
</dbReference>
<protein>
    <recommendedName>
        <fullName evidence="2 4">Flagellin</fullName>
    </recommendedName>
</protein>
<dbReference type="Proteomes" id="UP000433181">
    <property type="component" value="Unassembled WGS sequence"/>
</dbReference>
<evidence type="ECO:0000259" key="6">
    <source>
        <dbReference type="Pfam" id="PF00669"/>
    </source>
</evidence>
<evidence type="ECO:0000256" key="2">
    <source>
        <dbReference type="ARBA" id="ARBA00020110"/>
    </source>
</evidence>
<feature type="domain" description="Flagellin C-terminal" evidence="7">
    <location>
        <begin position="578"/>
        <end position="661"/>
    </location>
</feature>
<accession>A0A6I2UFI0</accession>
<proteinExistence type="inferred from homology"/>
<evidence type="ECO:0000313" key="8">
    <source>
        <dbReference type="EMBL" id="MSU07852.1"/>
    </source>
</evidence>
<feature type="signal peptide" evidence="5">
    <location>
        <begin position="1"/>
        <end position="22"/>
    </location>
</feature>
<dbReference type="Pfam" id="PF00669">
    <property type="entry name" value="Flagellin_N"/>
    <property type="match status" value="1"/>
</dbReference>